<organism evidence="2 3">
    <name type="scientific">Jimgerdemannia flammicorona</name>
    <dbReference type="NCBI Taxonomy" id="994334"/>
    <lineage>
        <taxon>Eukaryota</taxon>
        <taxon>Fungi</taxon>
        <taxon>Fungi incertae sedis</taxon>
        <taxon>Mucoromycota</taxon>
        <taxon>Mucoromycotina</taxon>
        <taxon>Endogonomycetes</taxon>
        <taxon>Endogonales</taxon>
        <taxon>Endogonaceae</taxon>
        <taxon>Jimgerdemannia</taxon>
    </lineage>
</organism>
<sequence>MPAAASTKAQRIHLREHKSNMDSRLCHLSEPGPDTADPPGELDILLHDCHALGVDCTEVPGEGQEKIYRNIFFVQ</sequence>
<evidence type="ECO:0000313" key="2">
    <source>
        <dbReference type="EMBL" id="RUP47331.1"/>
    </source>
</evidence>
<dbReference type="AlphaFoldDB" id="A0A433D9M9"/>
<accession>A0A433D9M9</accession>
<comment type="caution">
    <text evidence="2">The sequence shown here is derived from an EMBL/GenBank/DDBJ whole genome shotgun (WGS) entry which is preliminary data.</text>
</comment>
<gene>
    <name evidence="2" type="ORF">BC936DRAFT_145852</name>
</gene>
<keyword evidence="3" id="KW-1185">Reference proteome</keyword>
<name>A0A433D9M9_9FUNG</name>
<evidence type="ECO:0000256" key="1">
    <source>
        <dbReference type="SAM" id="MobiDB-lite"/>
    </source>
</evidence>
<protein>
    <submittedName>
        <fullName evidence="2">Uncharacterized protein</fullName>
    </submittedName>
</protein>
<dbReference type="Proteomes" id="UP000268093">
    <property type="component" value="Unassembled WGS sequence"/>
</dbReference>
<reference evidence="2 3" key="1">
    <citation type="journal article" date="2018" name="New Phytol.">
        <title>Phylogenomics of Endogonaceae and evolution of mycorrhizas within Mucoromycota.</title>
        <authorList>
            <person name="Chang Y."/>
            <person name="Desiro A."/>
            <person name="Na H."/>
            <person name="Sandor L."/>
            <person name="Lipzen A."/>
            <person name="Clum A."/>
            <person name="Barry K."/>
            <person name="Grigoriev I.V."/>
            <person name="Martin F.M."/>
            <person name="Stajich J.E."/>
            <person name="Smith M.E."/>
            <person name="Bonito G."/>
            <person name="Spatafora J.W."/>
        </authorList>
    </citation>
    <scope>NUCLEOTIDE SEQUENCE [LARGE SCALE GENOMIC DNA]</scope>
    <source>
        <strain evidence="2 3">GMNB39</strain>
    </source>
</reference>
<feature type="region of interest" description="Disordered" evidence="1">
    <location>
        <begin position="20"/>
        <end position="40"/>
    </location>
</feature>
<proteinExistence type="predicted"/>
<dbReference type="EMBL" id="RBNI01004669">
    <property type="protein sequence ID" value="RUP47331.1"/>
    <property type="molecule type" value="Genomic_DNA"/>
</dbReference>
<evidence type="ECO:0000313" key="3">
    <source>
        <dbReference type="Proteomes" id="UP000268093"/>
    </source>
</evidence>